<evidence type="ECO:0000313" key="2">
    <source>
        <dbReference type="Proteomes" id="UP000683246"/>
    </source>
</evidence>
<reference evidence="1" key="1">
    <citation type="submission" date="2020-07" db="EMBL/GenBank/DDBJ databases">
        <title>Vallitalea pronyensis genome.</title>
        <authorList>
            <person name="Postec A."/>
        </authorList>
    </citation>
    <scope>NUCLEOTIDE SEQUENCE</scope>
    <source>
        <strain evidence="1">FatNI3</strain>
        <plasmid evidence="1">pVpro</plasmid>
    </source>
</reference>
<organism evidence="1 2">
    <name type="scientific">Vallitalea pronyensis</name>
    <dbReference type="NCBI Taxonomy" id="1348613"/>
    <lineage>
        <taxon>Bacteria</taxon>
        <taxon>Bacillati</taxon>
        <taxon>Bacillota</taxon>
        <taxon>Clostridia</taxon>
        <taxon>Lachnospirales</taxon>
        <taxon>Vallitaleaceae</taxon>
        <taxon>Vallitalea</taxon>
    </lineage>
</organism>
<geneLocation type="plasmid" evidence="1 2">
    <name>pVpro</name>
</geneLocation>
<dbReference type="KEGG" id="vpy:HZI73_26215"/>
<keyword evidence="2" id="KW-1185">Reference proteome</keyword>
<gene>
    <name evidence="1" type="ORF">HZI73_26215</name>
</gene>
<dbReference type="AlphaFoldDB" id="A0A8J8MQC1"/>
<proteinExistence type="predicted"/>
<accession>A0A8J8MQC1</accession>
<name>A0A8J8MQC1_9FIRM</name>
<dbReference type="EMBL" id="CP058650">
    <property type="protein sequence ID" value="QUI25910.1"/>
    <property type="molecule type" value="Genomic_DNA"/>
</dbReference>
<protein>
    <submittedName>
        <fullName evidence="1">Uncharacterized protein</fullName>
    </submittedName>
</protein>
<dbReference type="RefSeq" id="WP_212698943.1">
    <property type="nucleotide sequence ID" value="NZ_CP058650.1"/>
</dbReference>
<sequence>MQVNLLEVYTREKIVEDINKYGGYPVIEMIQDTFRMKAKPTGHNLYADGGMGFNVNGGSLNPETPQHTCVSISKDARLYRIEPNPYWDGKSLNNIGILNNENRLIGVIYYPEHLYNGGLKEGTFKMLTKAILGKKEEHTK</sequence>
<dbReference type="Proteomes" id="UP000683246">
    <property type="component" value="Plasmid pVpro"/>
</dbReference>
<evidence type="ECO:0000313" key="1">
    <source>
        <dbReference type="EMBL" id="QUI25910.1"/>
    </source>
</evidence>
<keyword evidence="1" id="KW-0614">Plasmid</keyword>